<evidence type="ECO:0000313" key="1">
    <source>
        <dbReference type="EMBL" id="KAH3719093.1"/>
    </source>
</evidence>
<organism evidence="1 2">
    <name type="scientific">Dreissena polymorpha</name>
    <name type="common">Zebra mussel</name>
    <name type="synonym">Mytilus polymorpha</name>
    <dbReference type="NCBI Taxonomy" id="45954"/>
    <lineage>
        <taxon>Eukaryota</taxon>
        <taxon>Metazoa</taxon>
        <taxon>Spiralia</taxon>
        <taxon>Lophotrochozoa</taxon>
        <taxon>Mollusca</taxon>
        <taxon>Bivalvia</taxon>
        <taxon>Autobranchia</taxon>
        <taxon>Heteroconchia</taxon>
        <taxon>Euheterodonta</taxon>
        <taxon>Imparidentia</taxon>
        <taxon>Neoheterodontei</taxon>
        <taxon>Myida</taxon>
        <taxon>Dreissenoidea</taxon>
        <taxon>Dreissenidae</taxon>
        <taxon>Dreissena</taxon>
    </lineage>
</organism>
<name>A0A9D4C7W8_DREPO</name>
<protein>
    <submittedName>
        <fullName evidence="1">Uncharacterized protein</fullName>
    </submittedName>
</protein>
<dbReference type="AlphaFoldDB" id="A0A9D4C7W8"/>
<gene>
    <name evidence="1" type="ORF">DPMN_061922</name>
</gene>
<accession>A0A9D4C7W8</accession>
<dbReference type="Proteomes" id="UP000828390">
    <property type="component" value="Unassembled WGS sequence"/>
</dbReference>
<evidence type="ECO:0000313" key="2">
    <source>
        <dbReference type="Proteomes" id="UP000828390"/>
    </source>
</evidence>
<proteinExistence type="predicted"/>
<comment type="caution">
    <text evidence="1">The sequence shown here is derived from an EMBL/GenBank/DDBJ whole genome shotgun (WGS) entry which is preliminary data.</text>
</comment>
<keyword evidence="2" id="KW-1185">Reference proteome</keyword>
<dbReference type="EMBL" id="JAIWYP010000013">
    <property type="protein sequence ID" value="KAH3719093.1"/>
    <property type="molecule type" value="Genomic_DNA"/>
</dbReference>
<sequence length="136" mass="15709">MYQIISTNVLTKFHEEIHFPIPCDIITTNVLTKCYEDLTINVTIRMKNTPPNCGHVFQATGIISGLVQDKIITNGLTKFHEDWTINVTYKSFNKIFFYSLIRKNAPPPGCNVFQRMLKHNGQKAITKDHHKHIVLR</sequence>
<reference evidence="1" key="2">
    <citation type="submission" date="2020-11" db="EMBL/GenBank/DDBJ databases">
        <authorList>
            <person name="McCartney M.A."/>
            <person name="Auch B."/>
            <person name="Kono T."/>
            <person name="Mallez S."/>
            <person name="Becker A."/>
            <person name="Gohl D.M."/>
            <person name="Silverstein K.A.T."/>
            <person name="Koren S."/>
            <person name="Bechman K.B."/>
            <person name="Herman A."/>
            <person name="Abrahante J.E."/>
            <person name="Garbe J."/>
        </authorList>
    </citation>
    <scope>NUCLEOTIDE SEQUENCE</scope>
    <source>
        <strain evidence="1">Duluth1</strain>
        <tissue evidence="1">Whole animal</tissue>
    </source>
</reference>
<reference evidence="1" key="1">
    <citation type="journal article" date="2019" name="bioRxiv">
        <title>The Genome of the Zebra Mussel, Dreissena polymorpha: A Resource for Invasive Species Research.</title>
        <authorList>
            <person name="McCartney M.A."/>
            <person name="Auch B."/>
            <person name="Kono T."/>
            <person name="Mallez S."/>
            <person name="Zhang Y."/>
            <person name="Obille A."/>
            <person name="Becker A."/>
            <person name="Abrahante J.E."/>
            <person name="Garbe J."/>
            <person name="Badalamenti J.P."/>
            <person name="Herman A."/>
            <person name="Mangelson H."/>
            <person name="Liachko I."/>
            <person name="Sullivan S."/>
            <person name="Sone E.D."/>
            <person name="Koren S."/>
            <person name="Silverstein K.A.T."/>
            <person name="Beckman K.B."/>
            <person name="Gohl D.M."/>
        </authorList>
    </citation>
    <scope>NUCLEOTIDE SEQUENCE</scope>
    <source>
        <strain evidence="1">Duluth1</strain>
        <tissue evidence="1">Whole animal</tissue>
    </source>
</reference>